<evidence type="ECO:0000256" key="5">
    <source>
        <dbReference type="ARBA" id="ARBA00022598"/>
    </source>
</evidence>
<comment type="similarity">
    <text evidence="2 13">Belongs to the class-II aminoacyl-tRNA synthetase family.</text>
</comment>
<comment type="catalytic activity">
    <reaction evidence="12 13 14">
        <text>tRNA(Lys) + L-lysine + ATP = L-lysyl-tRNA(Lys) + AMP + diphosphate</text>
        <dbReference type="Rhea" id="RHEA:20792"/>
        <dbReference type="Rhea" id="RHEA-COMP:9696"/>
        <dbReference type="Rhea" id="RHEA-COMP:9697"/>
        <dbReference type="ChEBI" id="CHEBI:30616"/>
        <dbReference type="ChEBI" id="CHEBI:32551"/>
        <dbReference type="ChEBI" id="CHEBI:33019"/>
        <dbReference type="ChEBI" id="CHEBI:78442"/>
        <dbReference type="ChEBI" id="CHEBI:78529"/>
        <dbReference type="ChEBI" id="CHEBI:456215"/>
        <dbReference type="EC" id="6.1.1.6"/>
    </reaction>
</comment>
<dbReference type="PANTHER" id="PTHR42918">
    <property type="entry name" value="LYSYL-TRNA SYNTHETASE"/>
    <property type="match status" value="1"/>
</dbReference>
<dbReference type="CDD" id="cd04322">
    <property type="entry name" value="LysRS_N"/>
    <property type="match status" value="1"/>
</dbReference>
<dbReference type="NCBIfam" id="NF001756">
    <property type="entry name" value="PRK00484.1"/>
    <property type="match status" value="1"/>
</dbReference>
<evidence type="ECO:0000256" key="11">
    <source>
        <dbReference type="ARBA" id="ARBA00023146"/>
    </source>
</evidence>
<evidence type="ECO:0000313" key="17">
    <source>
        <dbReference type="Proteomes" id="UP000730161"/>
    </source>
</evidence>
<dbReference type="PIRSF" id="PIRSF039101">
    <property type="entry name" value="LysRS2"/>
    <property type="match status" value="1"/>
</dbReference>
<dbReference type="InterPro" id="IPR004364">
    <property type="entry name" value="Aa-tRNA-synt_II"/>
</dbReference>
<dbReference type="PROSITE" id="PS50862">
    <property type="entry name" value="AA_TRNA_LIGASE_II"/>
    <property type="match status" value="1"/>
</dbReference>
<keyword evidence="17" id="KW-1185">Reference proteome</keyword>
<dbReference type="PANTHER" id="PTHR42918:SF15">
    <property type="entry name" value="LYSINE--TRNA LIGASE, CHLOROPLASTIC_MITOCHONDRIAL"/>
    <property type="match status" value="1"/>
</dbReference>
<name>A0A8J7W7U0_9EURY</name>
<evidence type="ECO:0000256" key="4">
    <source>
        <dbReference type="ARBA" id="ARBA00022490"/>
    </source>
</evidence>
<keyword evidence="9 13" id="KW-0460">Magnesium</keyword>
<dbReference type="GO" id="GO:0004824">
    <property type="term" value="F:lysine-tRNA ligase activity"/>
    <property type="evidence" value="ECO:0007669"/>
    <property type="project" value="UniProtKB-UniRule"/>
</dbReference>
<comment type="subunit">
    <text evidence="3 13">Homodimer.</text>
</comment>
<dbReference type="GO" id="GO:0005829">
    <property type="term" value="C:cytosol"/>
    <property type="evidence" value="ECO:0007669"/>
    <property type="project" value="TreeGrafter"/>
</dbReference>
<dbReference type="RefSeq" id="WP_211529812.1">
    <property type="nucleotide sequence ID" value="NZ_JWHL01000001.1"/>
</dbReference>
<keyword evidence="7 13" id="KW-0547">Nucleotide-binding</keyword>
<dbReference type="Gene3D" id="2.40.50.140">
    <property type="entry name" value="Nucleic acid-binding proteins"/>
    <property type="match status" value="1"/>
</dbReference>
<evidence type="ECO:0000256" key="3">
    <source>
        <dbReference type="ARBA" id="ARBA00011738"/>
    </source>
</evidence>
<dbReference type="Proteomes" id="UP000730161">
    <property type="component" value="Unassembled WGS sequence"/>
</dbReference>
<keyword evidence="8 13" id="KW-0067">ATP-binding</keyword>
<evidence type="ECO:0000256" key="10">
    <source>
        <dbReference type="ARBA" id="ARBA00022917"/>
    </source>
</evidence>
<evidence type="ECO:0000256" key="8">
    <source>
        <dbReference type="ARBA" id="ARBA00022840"/>
    </source>
</evidence>
<organism evidence="16 17">
    <name type="scientific">Methanocalculus chunghsingensis</name>
    <dbReference type="NCBI Taxonomy" id="156457"/>
    <lineage>
        <taxon>Archaea</taxon>
        <taxon>Methanobacteriati</taxon>
        <taxon>Methanobacteriota</taxon>
        <taxon>Stenosarchaea group</taxon>
        <taxon>Methanomicrobia</taxon>
        <taxon>Methanomicrobiales</taxon>
        <taxon>Methanocalculaceae</taxon>
        <taxon>Methanocalculus</taxon>
    </lineage>
</organism>
<evidence type="ECO:0000256" key="9">
    <source>
        <dbReference type="ARBA" id="ARBA00022842"/>
    </source>
</evidence>
<comment type="cofactor">
    <cofactor evidence="13 14">
        <name>Mg(2+)</name>
        <dbReference type="ChEBI" id="CHEBI:18420"/>
    </cofactor>
    <text evidence="13 14">Binds 3 Mg(2+) ions per subunit.</text>
</comment>
<dbReference type="InterPro" id="IPR006195">
    <property type="entry name" value="aa-tRNA-synth_II"/>
</dbReference>
<feature type="domain" description="Aminoacyl-transfer RNA synthetases class-II family profile" evidence="15">
    <location>
        <begin position="173"/>
        <end position="491"/>
    </location>
</feature>
<evidence type="ECO:0000256" key="14">
    <source>
        <dbReference type="RuleBase" id="RU000336"/>
    </source>
</evidence>
<dbReference type="GO" id="GO:0000287">
    <property type="term" value="F:magnesium ion binding"/>
    <property type="evidence" value="ECO:0007669"/>
    <property type="project" value="UniProtKB-UniRule"/>
</dbReference>
<dbReference type="Gene3D" id="3.30.930.10">
    <property type="entry name" value="Bira Bifunctional Protein, Domain 2"/>
    <property type="match status" value="1"/>
</dbReference>
<protein>
    <recommendedName>
        <fullName evidence="13">Lysine--tRNA ligase</fullName>
        <ecNumber evidence="13">6.1.1.6</ecNumber>
    </recommendedName>
    <alternativeName>
        <fullName evidence="13">Lysyl-tRNA synthetase</fullName>
        <shortName evidence="13">LysRS</shortName>
    </alternativeName>
</protein>
<evidence type="ECO:0000259" key="15">
    <source>
        <dbReference type="PROSITE" id="PS50862"/>
    </source>
</evidence>
<evidence type="ECO:0000256" key="2">
    <source>
        <dbReference type="ARBA" id="ARBA00008226"/>
    </source>
</evidence>
<dbReference type="GO" id="GO:0006430">
    <property type="term" value="P:lysyl-tRNA aminoacylation"/>
    <property type="evidence" value="ECO:0007669"/>
    <property type="project" value="UniProtKB-UniRule"/>
</dbReference>
<feature type="binding site" evidence="13">
    <location>
        <position position="403"/>
    </location>
    <ligand>
        <name>Mg(2+)</name>
        <dbReference type="ChEBI" id="CHEBI:18420"/>
        <label>1</label>
    </ligand>
</feature>
<dbReference type="InterPro" id="IPR004365">
    <property type="entry name" value="NA-bd_OB_tRNA"/>
</dbReference>
<evidence type="ECO:0000256" key="13">
    <source>
        <dbReference type="HAMAP-Rule" id="MF_00252"/>
    </source>
</evidence>
<comment type="caution">
    <text evidence="16">The sequence shown here is derived from an EMBL/GenBank/DDBJ whole genome shotgun (WGS) entry which is preliminary data.</text>
</comment>
<keyword evidence="5 13" id="KW-0436">Ligase</keyword>
<evidence type="ECO:0000256" key="1">
    <source>
        <dbReference type="ARBA" id="ARBA00004496"/>
    </source>
</evidence>
<dbReference type="AlphaFoldDB" id="A0A8J7W7U0"/>
<dbReference type="GO" id="GO:0005524">
    <property type="term" value="F:ATP binding"/>
    <property type="evidence" value="ECO:0007669"/>
    <property type="project" value="UniProtKB-UniRule"/>
</dbReference>
<reference evidence="16" key="1">
    <citation type="submission" date="2014-12" db="EMBL/GenBank/DDBJ databases">
        <authorList>
            <person name="Huang H.-H."/>
            <person name="Chen S.-C."/>
            <person name="Lai M.-C."/>
        </authorList>
    </citation>
    <scope>NUCLEOTIDE SEQUENCE</scope>
    <source>
        <strain evidence="16">K1F9705b</strain>
    </source>
</reference>
<dbReference type="CDD" id="cd00775">
    <property type="entry name" value="LysRS_core"/>
    <property type="match status" value="1"/>
</dbReference>
<feature type="binding site" evidence="13">
    <location>
        <position position="410"/>
    </location>
    <ligand>
        <name>Mg(2+)</name>
        <dbReference type="ChEBI" id="CHEBI:18420"/>
        <label>1</label>
    </ligand>
</feature>
<dbReference type="InterPro" id="IPR034762">
    <property type="entry name" value="Lys-tRNA-ligase_II_bac/euk"/>
</dbReference>
<dbReference type="InterPro" id="IPR044136">
    <property type="entry name" value="Lys-tRNA-ligase_II_N"/>
</dbReference>
<keyword evidence="4 13" id="KW-0963">Cytoplasm</keyword>
<dbReference type="PRINTS" id="PR00982">
    <property type="entry name" value="TRNASYNTHLYS"/>
</dbReference>
<comment type="subcellular location">
    <subcellularLocation>
        <location evidence="1 13">Cytoplasm</location>
    </subcellularLocation>
</comment>
<dbReference type="Pfam" id="PF01336">
    <property type="entry name" value="tRNA_anti-codon"/>
    <property type="match status" value="1"/>
</dbReference>
<evidence type="ECO:0000256" key="6">
    <source>
        <dbReference type="ARBA" id="ARBA00022723"/>
    </source>
</evidence>
<keyword evidence="6 13" id="KW-0479">Metal-binding</keyword>
<dbReference type="FunFam" id="2.40.50.140:FF:000024">
    <property type="entry name" value="Lysine--tRNA ligase"/>
    <property type="match status" value="1"/>
</dbReference>
<sequence>MNETPGLNFDEQKVQKLRELQENGVTVYPWKYERTDLASQIHEKFPDIGHEKSEEAVSVAGRLYTKRSHGKTVFADLGDGSGRIQLYIRKNDLGEEAFTFFSKNIDIGDIVGVRGHIFRTKVGEVSIWVDEITLLSKAICPLPEKYHGLTKVETRYRQRYVDLITNEEARAIFHLRSRMTGRLRAYLNDRGYMEFETPTIQPIYGGANARPFTTYHNYLEQKLYLRIAPELYLKRLIVGGFEKVFEIAKNFRNEDIDTHHNPEFTMVEMYEAYADYHDMMKLTEDLISTIIRETTGSTEVTFDDQAISFETPWKRISMEDAVREAAGIEIHAHSVDELRTIAEEHAIDGREKATTQGEYLALFFEHFVEDTLIQPTFIYDFPIENSPLAKKHRTKPGFTERFELFVAGMELANGFSELNDPLDQKERFEEQDAKRQKGDLEAQMIDYDFINALGYGMPPTGGVGIGIDRLVMLATGQNSIKEVILFPSMKPQKQKEDDIEEA</sequence>
<dbReference type="InterPro" id="IPR045864">
    <property type="entry name" value="aa-tRNA-synth_II/BPL/LPL"/>
</dbReference>
<feature type="binding site" evidence="13">
    <location>
        <position position="410"/>
    </location>
    <ligand>
        <name>Mg(2+)</name>
        <dbReference type="ChEBI" id="CHEBI:18420"/>
        <label>2</label>
    </ligand>
</feature>
<gene>
    <name evidence="13" type="primary">lysS</name>
    <name evidence="16" type="ORF">RJ53_01400</name>
</gene>
<dbReference type="Pfam" id="PF00152">
    <property type="entry name" value="tRNA-synt_2"/>
    <property type="match status" value="1"/>
</dbReference>
<proteinExistence type="inferred from homology"/>
<dbReference type="HAMAP" id="MF_00252">
    <property type="entry name" value="Lys_tRNA_synth_class2"/>
    <property type="match status" value="1"/>
</dbReference>
<dbReference type="InterPro" id="IPR012340">
    <property type="entry name" value="NA-bd_OB-fold"/>
</dbReference>
<dbReference type="EC" id="6.1.1.6" evidence="13"/>
<dbReference type="InterPro" id="IPR002313">
    <property type="entry name" value="Lys-tRNA-ligase_II"/>
</dbReference>
<evidence type="ECO:0000256" key="7">
    <source>
        <dbReference type="ARBA" id="ARBA00022741"/>
    </source>
</evidence>
<dbReference type="InterPro" id="IPR018149">
    <property type="entry name" value="Lys-tRNA-synth_II_C"/>
</dbReference>
<keyword evidence="11 13" id="KW-0030">Aminoacyl-tRNA synthetase</keyword>
<evidence type="ECO:0000313" key="16">
    <source>
        <dbReference type="EMBL" id="MBR1368220.1"/>
    </source>
</evidence>
<keyword evidence="10 13" id="KW-0648">Protein biosynthesis</keyword>
<dbReference type="EMBL" id="JWHL01000001">
    <property type="protein sequence ID" value="MBR1368220.1"/>
    <property type="molecule type" value="Genomic_DNA"/>
</dbReference>
<dbReference type="GO" id="GO:0000049">
    <property type="term" value="F:tRNA binding"/>
    <property type="evidence" value="ECO:0007669"/>
    <property type="project" value="TreeGrafter"/>
</dbReference>
<dbReference type="NCBIfam" id="TIGR00499">
    <property type="entry name" value="lysS_bact"/>
    <property type="match status" value="1"/>
</dbReference>
<accession>A0A8J7W7U0</accession>
<dbReference type="SUPFAM" id="SSF55681">
    <property type="entry name" value="Class II aaRS and biotin synthetases"/>
    <property type="match status" value="1"/>
</dbReference>
<dbReference type="OrthoDB" id="131570at2157"/>
<evidence type="ECO:0000256" key="12">
    <source>
        <dbReference type="ARBA" id="ARBA00048573"/>
    </source>
</evidence>
<dbReference type="SUPFAM" id="SSF50249">
    <property type="entry name" value="Nucleic acid-binding proteins"/>
    <property type="match status" value="1"/>
</dbReference>